<comment type="similarity">
    <text evidence="1">Belongs to the cytidine and deoxycytidylate deaminase family. ADAT2 subfamily.</text>
</comment>
<dbReference type="PATRIC" id="fig|453.4.peg.1031"/>
<dbReference type="PANTHER" id="PTHR11079">
    <property type="entry name" value="CYTOSINE DEAMINASE FAMILY MEMBER"/>
    <property type="match status" value="1"/>
</dbReference>
<dbReference type="Proteomes" id="UP000054698">
    <property type="component" value="Unassembled WGS sequence"/>
</dbReference>
<reference evidence="14 15" key="2">
    <citation type="submission" date="2018-06" db="EMBL/GenBank/DDBJ databases">
        <authorList>
            <consortium name="Pathogen Informatics"/>
            <person name="Doyle S."/>
        </authorList>
    </citation>
    <scope>NUCLEOTIDE SEQUENCE [LARGE SCALE GENOMIC DNA]</scope>
    <source>
        <strain evidence="12 15">NCTC11978</strain>
        <strain evidence="11 14">NCTC12022</strain>
    </source>
</reference>
<comment type="function">
    <text evidence="8">Catalyzes the deamination of adenosine to inosine at the wobble position 34 of tRNA(Arg2).</text>
</comment>
<dbReference type="PROSITE" id="PS00903">
    <property type="entry name" value="CYT_DCMP_DEAMINASES_1"/>
    <property type="match status" value="1"/>
</dbReference>
<name>A0A0W0U1W3_9GAMM</name>
<feature type="binding site" evidence="8">
    <location>
        <position position="56"/>
    </location>
    <ligand>
        <name>Zn(2+)</name>
        <dbReference type="ChEBI" id="CHEBI:29105"/>
        <note>catalytic</note>
    </ligand>
</feature>
<dbReference type="GO" id="GO:0002100">
    <property type="term" value="P:tRNA wobble adenosine to inosine editing"/>
    <property type="evidence" value="ECO:0007669"/>
    <property type="project" value="UniProtKB-UniRule"/>
</dbReference>
<dbReference type="GO" id="GO:0008270">
    <property type="term" value="F:zinc ion binding"/>
    <property type="evidence" value="ECO:0007669"/>
    <property type="project" value="UniProtKB-UniRule"/>
</dbReference>
<evidence type="ECO:0000313" key="13">
    <source>
        <dbReference type="Proteomes" id="UP000054698"/>
    </source>
</evidence>
<dbReference type="FunFam" id="3.40.140.10:FF:000005">
    <property type="entry name" value="tRNA-specific adenosine deaminase"/>
    <property type="match status" value="1"/>
</dbReference>
<dbReference type="AlphaFoldDB" id="A0A0W0U1W3"/>
<comment type="subunit">
    <text evidence="2 8">Homodimer.</text>
</comment>
<keyword evidence="3 8" id="KW-0819">tRNA processing</keyword>
<dbReference type="EMBL" id="UASS01000001">
    <property type="protein sequence ID" value="SPX59430.1"/>
    <property type="molecule type" value="Genomic_DNA"/>
</dbReference>
<keyword evidence="5 8" id="KW-0378">Hydrolase</keyword>
<dbReference type="InterPro" id="IPR002125">
    <property type="entry name" value="CMP_dCMP_dom"/>
</dbReference>
<dbReference type="InterPro" id="IPR028883">
    <property type="entry name" value="tRNA_aden_deaminase"/>
</dbReference>
<keyword evidence="13" id="KW-1185">Reference proteome</keyword>
<evidence type="ECO:0000256" key="8">
    <source>
        <dbReference type="HAMAP-Rule" id="MF_00972"/>
    </source>
</evidence>
<sequence>MGINDAFWMAQAYEFALKAKEQGEVPVGAVLVADDNVTLLGQGWNQVIQTNDPCAHAELIAIRAAATRLHNYRLLNTTLYVTLEPCSMCAGALIHARIARLVFATRDFKAGAAGSVYNLLQGYPLNHQVQIDEGIMQQPCATLLADFFKNRR</sequence>
<evidence type="ECO:0000259" key="9">
    <source>
        <dbReference type="PROSITE" id="PS51747"/>
    </source>
</evidence>
<feature type="active site" description="Proton donor" evidence="8">
    <location>
        <position position="58"/>
    </location>
</feature>
<comment type="catalytic activity">
    <reaction evidence="7 8">
        <text>adenosine(34) in tRNA + H2O + H(+) = inosine(34) in tRNA + NH4(+)</text>
        <dbReference type="Rhea" id="RHEA:43168"/>
        <dbReference type="Rhea" id="RHEA-COMP:10373"/>
        <dbReference type="Rhea" id="RHEA-COMP:10374"/>
        <dbReference type="ChEBI" id="CHEBI:15377"/>
        <dbReference type="ChEBI" id="CHEBI:15378"/>
        <dbReference type="ChEBI" id="CHEBI:28938"/>
        <dbReference type="ChEBI" id="CHEBI:74411"/>
        <dbReference type="ChEBI" id="CHEBI:82852"/>
        <dbReference type="EC" id="3.5.4.33"/>
    </reaction>
</comment>
<feature type="domain" description="CMP/dCMP-type deaminase" evidence="9">
    <location>
        <begin position="3"/>
        <end position="117"/>
    </location>
</feature>
<dbReference type="PANTHER" id="PTHR11079:SF202">
    <property type="entry name" value="TRNA-SPECIFIC ADENOSINE DEAMINASE"/>
    <property type="match status" value="1"/>
</dbReference>
<reference evidence="10 13" key="1">
    <citation type="submission" date="2015-11" db="EMBL/GenBank/DDBJ databases">
        <title>Genomic analysis of 38 Legionella species identifies large and diverse effector repertoires.</title>
        <authorList>
            <person name="Burstein D."/>
            <person name="Amaro F."/>
            <person name="Zusman T."/>
            <person name="Lifshitz Z."/>
            <person name="Cohen O."/>
            <person name="Gilbert J.A."/>
            <person name="Pupko T."/>
            <person name="Shuman H.A."/>
            <person name="Segal G."/>
        </authorList>
    </citation>
    <scope>NUCLEOTIDE SEQUENCE [LARGE SCALE GENOMIC DNA]</scope>
    <source>
        <strain evidence="10 13">WO-44C</strain>
    </source>
</reference>
<keyword evidence="4 8" id="KW-0479">Metal-binding</keyword>
<dbReference type="EC" id="3.5.4.33" evidence="8"/>
<organism evidence="10 13">
    <name type="scientific">Legionella feeleii</name>
    <dbReference type="NCBI Taxonomy" id="453"/>
    <lineage>
        <taxon>Bacteria</taxon>
        <taxon>Pseudomonadati</taxon>
        <taxon>Pseudomonadota</taxon>
        <taxon>Gammaproteobacteria</taxon>
        <taxon>Legionellales</taxon>
        <taxon>Legionellaceae</taxon>
        <taxon>Legionella</taxon>
    </lineage>
</organism>
<dbReference type="NCBIfam" id="NF008113">
    <property type="entry name" value="PRK10860.1"/>
    <property type="match status" value="1"/>
</dbReference>
<dbReference type="Gene3D" id="3.40.140.10">
    <property type="entry name" value="Cytidine Deaminase, domain 2"/>
    <property type="match status" value="1"/>
</dbReference>
<feature type="binding site" evidence="8">
    <location>
        <position position="86"/>
    </location>
    <ligand>
        <name>Zn(2+)</name>
        <dbReference type="ChEBI" id="CHEBI:29105"/>
        <note>catalytic</note>
    </ligand>
</feature>
<evidence type="ECO:0000256" key="1">
    <source>
        <dbReference type="ARBA" id="ARBA00010669"/>
    </source>
</evidence>
<evidence type="ECO:0000313" key="10">
    <source>
        <dbReference type="EMBL" id="KTD01909.1"/>
    </source>
</evidence>
<dbReference type="SUPFAM" id="SSF53927">
    <property type="entry name" value="Cytidine deaminase-like"/>
    <property type="match status" value="1"/>
</dbReference>
<evidence type="ECO:0000256" key="2">
    <source>
        <dbReference type="ARBA" id="ARBA00011738"/>
    </source>
</evidence>
<dbReference type="GO" id="GO:0052717">
    <property type="term" value="F:tRNA-specific adenosine-34 deaminase activity"/>
    <property type="evidence" value="ECO:0007669"/>
    <property type="project" value="UniProtKB-UniRule"/>
</dbReference>
<dbReference type="EMBL" id="LNYB01000028">
    <property type="protein sequence ID" value="KTD01909.1"/>
    <property type="molecule type" value="Genomic_DNA"/>
</dbReference>
<dbReference type="InterPro" id="IPR016192">
    <property type="entry name" value="APOBEC/CMP_deaminase_Zn-bd"/>
</dbReference>
<dbReference type="EMBL" id="UGNY01000001">
    <property type="protein sequence ID" value="STX38628.1"/>
    <property type="molecule type" value="Genomic_DNA"/>
</dbReference>
<accession>A0A0W0U1W3</accession>
<keyword evidence="6 8" id="KW-0862">Zinc</keyword>
<proteinExistence type="inferred from homology"/>
<dbReference type="RefSeq" id="WP_238584863.1">
    <property type="nucleotide sequence ID" value="NZ_CAAAHT010000010.1"/>
</dbReference>
<protein>
    <recommendedName>
        <fullName evidence="8">tRNA-specific adenosine deaminase</fullName>
        <ecNumber evidence="8">3.5.4.33</ecNumber>
    </recommendedName>
</protein>
<feature type="binding site" evidence="8">
    <location>
        <position position="89"/>
    </location>
    <ligand>
        <name>Zn(2+)</name>
        <dbReference type="ChEBI" id="CHEBI:29105"/>
        <note>catalytic</note>
    </ligand>
</feature>
<evidence type="ECO:0000256" key="5">
    <source>
        <dbReference type="ARBA" id="ARBA00022801"/>
    </source>
</evidence>
<comment type="cofactor">
    <cofactor evidence="8">
        <name>Zn(2+)</name>
        <dbReference type="ChEBI" id="CHEBI:29105"/>
    </cofactor>
    <text evidence="8">Binds 1 zinc ion per subunit.</text>
</comment>
<dbReference type="HAMAP" id="MF_00972">
    <property type="entry name" value="tRNA_aden_deaminase"/>
    <property type="match status" value="1"/>
</dbReference>
<evidence type="ECO:0000313" key="15">
    <source>
        <dbReference type="Proteomes" id="UP000254033"/>
    </source>
</evidence>
<evidence type="ECO:0000256" key="4">
    <source>
        <dbReference type="ARBA" id="ARBA00022723"/>
    </source>
</evidence>
<evidence type="ECO:0000313" key="14">
    <source>
        <dbReference type="Proteomes" id="UP000251942"/>
    </source>
</evidence>
<dbReference type="Pfam" id="PF00383">
    <property type="entry name" value="dCMP_cyt_deam_1"/>
    <property type="match status" value="1"/>
</dbReference>
<dbReference type="Proteomes" id="UP000254033">
    <property type="component" value="Unassembled WGS sequence"/>
</dbReference>
<evidence type="ECO:0000256" key="6">
    <source>
        <dbReference type="ARBA" id="ARBA00022833"/>
    </source>
</evidence>
<dbReference type="InterPro" id="IPR016193">
    <property type="entry name" value="Cytidine_deaminase-like"/>
</dbReference>
<dbReference type="CDD" id="cd01285">
    <property type="entry name" value="nucleoside_deaminase"/>
    <property type="match status" value="1"/>
</dbReference>
<dbReference type="STRING" id="453.Lfee_0956"/>
<evidence type="ECO:0000313" key="11">
    <source>
        <dbReference type="EMBL" id="SPX59430.1"/>
    </source>
</evidence>
<evidence type="ECO:0000313" key="12">
    <source>
        <dbReference type="EMBL" id="STX38628.1"/>
    </source>
</evidence>
<dbReference type="Proteomes" id="UP000251942">
    <property type="component" value="Unassembled WGS sequence"/>
</dbReference>
<dbReference type="PROSITE" id="PS51747">
    <property type="entry name" value="CYT_DCMP_DEAMINASES_2"/>
    <property type="match status" value="1"/>
</dbReference>
<evidence type="ECO:0000256" key="7">
    <source>
        <dbReference type="ARBA" id="ARBA00048045"/>
    </source>
</evidence>
<evidence type="ECO:0000256" key="3">
    <source>
        <dbReference type="ARBA" id="ARBA00022694"/>
    </source>
</evidence>
<gene>
    <name evidence="8 10" type="primary">tadA</name>
    <name evidence="10" type="ORF">Lfee_0956</name>
    <name evidence="12" type="ORF">NCTC11978_01815</name>
    <name evidence="11" type="ORF">NCTC12022_00252</name>
</gene>